<gene>
    <name evidence="1" type="ORF">BN1723_019933</name>
</gene>
<evidence type="ECO:0000313" key="1">
    <source>
        <dbReference type="EMBL" id="CRK46219.1"/>
    </source>
</evidence>
<protein>
    <submittedName>
        <fullName evidence="1">Uncharacterized protein</fullName>
    </submittedName>
</protein>
<evidence type="ECO:0000313" key="2">
    <source>
        <dbReference type="Proteomes" id="UP000045706"/>
    </source>
</evidence>
<accession>A0A0G4NIE9</accession>
<organism evidence="1 2">
    <name type="scientific">Verticillium longisporum</name>
    <name type="common">Verticillium dahliae var. longisporum</name>
    <dbReference type="NCBI Taxonomy" id="100787"/>
    <lineage>
        <taxon>Eukaryota</taxon>
        <taxon>Fungi</taxon>
        <taxon>Dikarya</taxon>
        <taxon>Ascomycota</taxon>
        <taxon>Pezizomycotina</taxon>
        <taxon>Sordariomycetes</taxon>
        <taxon>Hypocreomycetidae</taxon>
        <taxon>Glomerellales</taxon>
        <taxon>Plectosphaerellaceae</taxon>
        <taxon>Verticillium</taxon>
    </lineage>
</organism>
<proteinExistence type="predicted"/>
<dbReference type="Proteomes" id="UP000045706">
    <property type="component" value="Unassembled WGS sequence"/>
</dbReference>
<name>A0A0G4NIE9_VERLO</name>
<sequence>MGSPGNWYNKSGGRVGG</sequence>
<dbReference type="AlphaFoldDB" id="A0A0G4NIE9"/>
<dbReference type="EMBL" id="CVQI01035391">
    <property type="protein sequence ID" value="CRK46219.1"/>
    <property type="molecule type" value="Genomic_DNA"/>
</dbReference>
<feature type="non-terminal residue" evidence="1">
    <location>
        <position position="17"/>
    </location>
</feature>
<reference evidence="2" key="1">
    <citation type="submission" date="2015-05" db="EMBL/GenBank/DDBJ databases">
        <authorList>
            <person name="Fogelqvist Johan"/>
        </authorList>
    </citation>
    <scope>NUCLEOTIDE SEQUENCE [LARGE SCALE GENOMIC DNA]</scope>
</reference>